<dbReference type="GO" id="GO:0004385">
    <property type="term" value="F:GMP kinase activity"/>
    <property type="evidence" value="ECO:0007669"/>
    <property type="project" value="UniProtKB-UniRule"/>
</dbReference>
<feature type="binding site" evidence="9">
    <location>
        <begin position="53"/>
        <end position="60"/>
    </location>
    <ligand>
        <name>ATP</name>
        <dbReference type="ChEBI" id="CHEBI:30616"/>
    </ligand>
</feature>
<keyword evidence="9" id="KW-0963">Cytoplasm</keyword>
<comment type="catalytic activity">
    <reaction evidence="9">
        <text>GMP + ATP = GDP + ADP</text>
        <dbReference type="Rhea" id="RHEA:20780"/>
        <dbReference type="ChEBI" id="CHEBI:30616"/>
        <dbReference type="ChEBI" id="CHEBI:58115"/>
        <dbReference type="ChEBI" id="CHEBI:58189"/>
        <dbReference type="ChEBI" id="CHEBI:456216"/>
        <dbReference type="EC" id="2.7.4.8"/>
    </reaction>
</comment>
<evidence type="ECO:0000256" key="8">
    <source>
        <dbReference type="ARBA" id="ARBA00030128"/>
    </source>
</evidence>
<dbReference type="PANTHER" id="PTHR23117:SF13">
    <property type="entry name" value="GUANYLATE KINASE"/>
    <property type="match status" value="1"/>
</dbReference>
<dbReference type="GO" id="GO:0005829">
    <property type="term" value="C:cytosol"/>
    <property type="evidence" value="ECO:0007669"/>
    <property type="project" value="TreeGrafter"/>
</dbReference>
<dbReference type="Pfam" id="PF00625">
    <property type="entry name" value="Guanylate_kin"/>
    <property type="match status" value="1"/>
</dbReference>
<dbReference type="InterPro" id="IPR017665">
    <property type="entry name" value="Guanylate_kinase"/>
</dbReference>
<evidence type="ECO:0000313" key="11">
    <source>
        <dbReference type="EMBL" id="HHS51924.1"/>
    </source>
</evidence>
<dbReference type="PANTHER" id="PTHR23117">
    <property type="entry name" value="GUANYLATE KINASE-RELATED"/>
    <property type="match status" value="1"/>
</dbReference>
<evidence type="ECO:0000256" key="2">
    <source>
        <dbReference type="ARBA" id="ARBA00012961"/>
    </source>
</evidence>
<evidence type="ECO:0000256" key="3">
    <source>
        <dbReference type="ARBA" id="ARBA00016296"/>
    </source>
</evidence>
<dbReference type="SMART" id="SM00072">
    <property type="entry name" value="GuKc"/>
    <property type="match status" value="1"/>
</dbReference>
<accession>A0A7C6A9L8</accession>
<keyword evidence="7 9" id="KW-0067">ATP-binding</keyword>
<dbReference type="EC" id="2.7.4.8" evidence="2 9"/>
<evidence type="ECO:0000256" key="4">
    <source>
        <dbReference type="ARBA" id="ARBA00022679"/>
    </source>
</evidence>
<comment type="similarity">
    <text evidence="1 9">Belongs to the guanylate kinase family.</text>
</comment>
<evidence type="ECO:0000259" key="10">
    <source>
        <dbReference type="PROSITE" id="PS50052"/>
    </source>
</evidence>
<proteinExistence type="inferred from homology"/>
<dbReference type="AlphaFoldDB" id="A0A7C6A9L8"/>
<dbReference type="InterPro" id="IPR027417">
    <property type="entry name" value="P-loop_NTPase"/>
</dbReference>
<reference evidence="11" key="1">
    <citation type="journal article" date="2020" name="mSystems">
        <title>Genome- and Community-Level Interaction Insights into Carbon Utilization and Element Cycling Functions of Hydrothermarchaeota in Hydrothermal Sediment.</title>
        <authorList>
            <person name="Zhou Z."/>
            <person name="Liu Y."/>
            <person name="Xu W."/>
            <person name="Pan J."/>
            <person name="Luo Z.H."/>
            <person name="Li M."/>
        </authorList>
    </citation>
    <scope>NUCLEOTIDE SEQUENCE [LARGE SCALE GENOMIC DNA]</scope>
    <source>
        <strain evidence="11">SpSt-876</strain>
    </source>
</reference>
<dbReference type="NCBIfam" id="TIGR03263">
    <property type="entry name" value="guanyl_kin"/>
    <property type="match status" value="1"/>
</dbReference>
<name>A0A7C6A9L8_UNCW3</name>
<evidence type="ECO:0000256" key="7">
    <source>
        <dbReference type="ARBA" id="ARBA00022840"/>
    </source>
</evidence>
<evidence type="ECO:0000256" key="5">
    <source>
        <dbReference type="ARBA" id="ARBA00022741"/>
    </source>
</evidence>
<dbReference type="FunFam" id="3.30.63.10:FF:000002">
    <property type="entry name" value="Guanylate kinase 1"/>
    <property type="match status" value="1"/>
</dbReference>
<evidence type="ECO:0000256" key="6">
    <source>
        <dbReference type="ARBA" id="ARBA00022777"/>
    </source>
</evidence>
<organism evidence="11">
    <name type="scientific">candidate division WOR-3 bacterium</name>
    <dbReference type="NCBI Taxonomy" id="2052148"/>
    <lineage>
        <taxon>Bacteria</taxon>
        <taxon>Bacteria division WOR-3</taxon>
    </lineage>
</organism>
<dbReference type="EMBL" id="DTLI01000091">
    <property type="protein sequence ID" value="HHS51924.1"/>
    <property type="molecule type" value="Genomic_DNA"/>
</dbReference>
<protein>
    <recommendedName>
        <fullName evidence="3 9">Guanylate kinase</fullName>
        <ecNumber evidence="2 9">2.7.4.8</ecNumber>
    </recommendedName>
    <alternativeName>
        <fullName evidence="8 9">GMP kinase</fullName>
    </alternativeName>
</protein>
<keyword evidence="5 9" id="KW-0547">Nucleotide-binding</keyword>
<dbReference type="Gene3D" id="3.40.50.300">
    <property type="entry name" value="P-loop containing nucleotide triphosphate hydrolases"/>
    <property type="match status" value="1"/>
</dbReference>
<gene>
    <name evidence="9" type="primary">gmk</name>
    <name evidence="11" type="ORF">ENW73_03520</name>
</gene>
<dbReference type="InterPro" id="IPR008145">
    <property type="entry name" value="GK/Ca_channel_bsu"/>
</dbReference>
<comment type="subcellular location">
    <subcellularLocation>
        <location evidence="9">Cytoplasm</location>
    </subcellularLocation>
</comment>
<dbReference type="CDD" id="cd00071">
    <property type="entry name" value="GMPK"/>
    <property type="match status" value="1"/>
</dbReference>
<dbReference type="Gene3D" id="3.30.63.10">
    <property type="entry name" value="Guanylate Kinase phosphate binding domain"/>
    <property type="match status" value="1"/>
</dbReference>
<feature type="domain" description="Guanylate kinase-like" evidence="10">
    <location>
        <begin position="46"/>
        <end position="223"/>
    </location>
</feature>
<dbReference type="InterPro" id="IPR008144">
    <property type="entry name" value="Guanylate_kin-like_dom"/>
</dbReference>
<dbReference type="HAMAP" id="MF_00328">
    <property type="entry name" value="Guanylate_kinase"/>
    <property type="match status" value="1"/>
</dbReference>
<keyword evidence="6 9" id="KW-0418">Kinase</keyword>
<evidence type="ECO:0000256" key="9">
    <source>
        <dbReference type="HAMAP-Rule" id="MF_00328"/>
    </source>
</evidence>
<keyword evidence="4 9" id="KW-0808">Transferase</keyword>
<dbReference type="GO" id="GO:0005524">
    <property type="term" value="F:ATP binding"/>
    <property type="evidence" value="ECO:0007669"/>
    <property type="project" value="UniProtKB-UniRule"/>
</dbReference>
<dbReference type="SUPFAM" id="SSF52540">
    <property type="entry name" value="P-loop containing nucleoside triphosphate hydrolases"/>
    <property type="match status" value="1"/>
</dbReference>
<comment type="caution">
    <text evidence="11">The sequence shown here is derived from an EMBL/GenBank/DDBJ whole genome shotgun (WGS) entry which is preliminary data.</text>
</comment>
<sequence length="251" mass="28584">MSSKKHRPLLARNAIRLRRSVTPKGGQIGSSPHLARLKPCPPRHSPFLIVLSSPSGAGKTTICREVVKRDKNVGYSVSATTRPKRLGEVDGRDYFFYTLSEFNKKKNKGEFIETAKVYGNFYGTPKSEVRRILGEGKDVIMDLDIQGMKSIKRIFPDSVSIFITPSNRRELKTRLAMRNEAKTEILRRTNYQKKELAAMPKFDYFVANDDLKTAVSDILTIIRAERLKTHRQLKTKKFLNQGGSDDEIYCD</sequence>
<dbReference type="PROSITE" id="PS50052">
    <property type="entry name" value="GUANYLATE_KINASE_2"/>
    <property type="match status" value="1"/>
</dbReference>
<comment type="function">
    <text evidence="9">Essential for recycling GMP and indirectly, cGMP.</text>
</comment>
<evidence type="ECO:0000256" key="1">
    <source>
        <dbReference type="ARBA" id="ARBA00005790"/>
    </source>
</evidence>